<keyword evidence="2" id="KW-1185">Reference proteome</keyword>
<comment type="caution">
    <text evidence="1">The sequence shown here is derived from an EMBL/GenBank/DDBJ whole genome shotgun (WGS) entry which is preliminary data.</text>
</comment>
<proteinExistence type="predicted"/>
<dbReference type="RefSeq" id="XP_028474139.1">
    <property type="nucleotide sequence ID" value="XM_028617676.1"/>
</dbReference>
<accession>A0A427XJM1</accession>
<gene>
    <name evidence="1" type="ORF">EHS24_001918</name>
</gene>
<evidence type="ECO:0000313" key="2">
    <source>
        <dbReference type="Proteomes" id="UP000279236"/>
    </source>
</evidence>
<dbReference type="EMBL" id="RSCE01000011">
    <property type="protein sequence ID" value="RSH78992.1"/>
    <property type="molecule type" value="Genomic_DNA"/>
</dbReference>
<sequence length="339" mass="38662">MPPLTPPAFSHRTSDTQQPVRLDHTAFPHLLDLIVTYADYSTLLKFRQASGHTKNLAEARIMHHLFMNTARGTESVLGNIPDIFWKHKPQSRAMVHIIDLEGLPHYPLPNNLDRIQRRLTSMSNLDVLRIHNFHSDLFDAIVAPRVVVCFTSTPNFWPVCSMINLPRFIHGCEKLVVNLSCTRRIQCIETLVPQSHMPPSVNEVVFFLHPESAIDYRRLPFPLDAHYEALSDFLNATLVNRLFVDILCHLVALYFRRGLKIKVVGLFELSRDAFWQPALDPQAIALKFTQLVLRSGNLLGWGINYQESAVESLSFMSAEAYCAEVGYETFLLDTVETVQ</sequence>
<reference evidence="1 2" key="1">
    <citation type="submission" date="2018-11" db="EMBL/GenBank/DDBJ databases">
        <title>Genome sequence of Apiotrichum porosum DSM 27194.</title>
        <authorList>
            <person name="Aliyu H."/>
            <person name="Gorte O."/>
            <person name="Ochsenreither K."/>
        </authorList>
    </citation>
    <scope>NUCLEOTIDE SEQUENCE [LARGE SCALE GENOMIC DNA]</scope>
    <source>
        <strain evidence="1 2">DSM 27194</strain>
    </source>
</reference>
<dbReference type="AlphaFoldDB" id="A0A427XJM1"/>
<dbReference type="GeneID" id="39586461"/>
<organism evidence="1 2">
    <name type="scientific">Apiotrichum porosum</name>
    <dbReference type="NCBI Taxonomy" id="105984"/>
    <lineage>
        <taxon>Eukaryota</taxon>
        <taxon>Fungi</taxon>
        <taxon>Dikarya</taxon>
        <taxon>Basidiomycota</taxon>
        <taxon>Agaricomycotina</taxon>
        <taxon>Tremellomycetes</taxon>
        <taxon>Trichosporonales</taxon>
        <taxon>Trichosporonaceae</taxon>
        <taxon>Apiotrichum</taxon>
    </lineage>
</organism>
<protein>
    <submittedName>
        <fullName evidence="1">Uncharacterized protein</fullName>
    </submittedName>
</protein>
<evidence type="ECO:0000313" key="1">
    <source>
        <dbReference type="EMBL" id="RSH78992.1"/>
    </source>
</evidence>
<name>A0A427XJM1_9TREE</name>
<dbReference type="Proteomes" id="UP000279236">
    <property type="component" value="Unassembled WGS sequence"/>
</dbReference>